<organism evidence="1 2">
    <name type="scientific">Persea americana</name>
    <name type="common">Avocado</name>
    <dbReference type="NCBI Taxonomy" id="3435"/>
    <lineage>
        <taxon>Eukaryota</taxon>
        <taxon>Viridiplantae</taxon>
        <taxon>Streptophyta</taxon>
        <taxon>Embryophyta</taxon>
        <taxon>Tracheophyta</taxon>
        <taxon>Spermatophyta</taxon>
        <taxon>Magnoliopsida</taxon>
        <taxon>Magnoliidae</taxon>
        <taxon>Laurales</taxon>
        <taxon>Lauraceae</taxon>
        <taxon>Persea</taxon>
    </lineage>
</organism>
<gene>
    <name evidence="1" type="ORF">MRB53_007466</name>
</gene>
<reference evidence="1 2" key="1">
    <citation type="journal article" date="2022" name="Hortic Res">
        <title>A haplotype resolved chromosomal level avocado genome allows analysis of novel avocado genes.</title>
        <authorList>
            <person name="Nath O."/>
            <person name="Fletcher S.J."/>
            <person name="Hayward A."/>
            <person name="Shaw L.M."/>
            <person name="Masouleh A.K."/>
            <person name="Furtado A."/>
            <person name="Henry R.J."/>
            <person name="Mitter N."/>
        </authorList>
    </citation>
    <scope>NUCLEOTIDE SEQUENCE [LARGE SCALE GENOMIC DNA]</scope>
    <source>
        <strain evidence="2">cv. Hass</strain>
    </source>
</reference>
<comment type="caution">
    <text evidence="1">The sequence shown here is derived from an EMBL/GenBank/DDBJ whole genome shotgun (WGS) entry which is preliminary data.</text>
</comment>
<dbReference type="EMBL" id="CM056810">
    <property type="protein sequence ID" value="KAJ8645718.1"/>
    <property type="molecule type" value="Genomic_DNA"/>
</dbReference>
<proteinExistence type="predicted"/>
<evidence type="ECO:0000313" key="2">
    <source>
        <dbReference type="Proteomes" id="UP001234297"/>
    </source>
</evidence>
<evidence type="ECO:0000313" key="1">
    <source>
        <dbReference type="EMBL" id="KAJ8645718.1"/>
    </source>
</evidence>
<protein>
    <submittedName>
        <fullName evidence="1">Uncharacterized protein</fullName>
    </submittedName>
</protein>
<accession>A0ACC2MK31</accession>
<keyword evidence="2" id="KW-1185">Reference proteome</keyword>
<name>A0ACC2MK31_PERAE</name>
<dbReference type="Proteomes" id="UP001234297">
    <property type="component" value="Chromosome 2"/>
</dbReference>
<sequence>MSLQFVLRHFIHSRSKFSRVLLSLASWPKAVFVQLQATGFVKDIEDDRGRRGQIRLKPWLDPSALASALSNWNPSEVSALESARLVWTSRLVCKLLRAFKRAETAWEFFCWVAYQPGGFTHDVYTVSRMIAILARRAHVDLVDSLLSKIKWEGIRLSFSTVRLVVDLYGLSKKADAALRVFRELELICGAVSKSGRRLLYSSLLRTFIKCKRSSVAMDLVEEMVLSGLIPDILMYSGLMQHFALQGDLRTV</sequence>